<dbReference type="Proteomes" id="UP000191680">
    <property type="component" value="Unassembled WGS sequence"/>
</dbReference>
<keyword evidence="5 7" id="KW-1133">Transmembrane helix</keyword>
<evidence type="ECO:0000256" key="4">
    <source>
        <dbReference type="ARBA" id="ARBA00022692"/>
    </source>
</evidence>
<dbReference type="PANTHER" id="PTHR33452">
    <property type="entry name" value="OXIDOREDUCTASE CATD-RELATED"/>
    <property type="match status" value="1"/>
</dbReference>
<dbReference type="InterPro" id="IPR051907">
    <property type="entry name" value="DoxX-like_oxidoreductase"/>
</dbReference>
<dbReference type="EMBL" id="MTBC01000003">
    <property type="protein sequence ID" value="OQD43275.1"/>
    <property type="molecule type" value="Genomic_DNA"/>
</dbReference>
<keyword evidence="6 7" id="KW-0472">Membrane</keyword>
<evidence type="ECO:0000256" key="7">
    <source>
        <dbReference type="SAM" id="Phobius"/>
    </source>
</evidence>
<organism evidence="8 9">
    <name type="scientific">Croceivirga radicis</name>
    <dbReference type="NCBI Taxonomy" id="1929488"/>
    <lineage>
        <taxon>Bacteria</taxon>
        <taxon>Pseudomonadati</taxon>
        <taxon>Bacteroidota</taxon>
        <taxon>Flavobacteriia</taxon>
        <taxon>Flavobacteriales</taxon>
        <taxon>Flavobacteriaceae</taxon>
        <taxon>Croceivirga</taxon>
    </lineage>
</organism>
<dbReference type="InterPro" id="IPR032808">
    <property type="entry name" value="DoxX"/>
</dbReference>
<feature type="transmembrane region" description="Helical" evidence="7">
    <location>
        <begin position="52"/>
        <end position="70"/>
    </location>
</feature>
<evidence type="ECO:0000256" key="6">
    <source>
        <dbReference type="ARBA" id="ARBA00023136"/>
    </source>
</evidence>
<accession>A0A1V6LSX3</accession>
<evidence type="ECO:0000256" key="3">
    <source>
        <dbReference type="ARBA" id="ARBA00022475"/>
    </source>
</evidence>
<name>A0A1V6LSX3_9FLAO</name>
<dbReference type="PANTHER" id="PTHR33452:SF1">
    <property type="entry name" value="INNER MEMBRANE PROTEIN YPHA-RELATED"/>
    <property type="match status" value="1"/>
</dbReference>
<keyword evidence="4 7" id="KW-0812">Transmembrane</keyword>
<evidence type="ECO:0000256" key="5">
    <source>
        <dbReference type="ARBA" id="ARBA00022989"/>
    </source>
</evidence>
<keyword evidence="9" id="KW-1185">Reference proteome</keyword>
<sequence>MKNAFTKDLGLALLRVVPSLMMMSHGLPKLQKMLSGDFAFANPLGIGEAPSLFLAVVGEFIAPIFIILGFKTRFATIPVIITMLVAVFIVHGADPFGKKELPFLYAIVFIVIALVGPGKFGIDKK</sequence>
<gene>
    <name evidence="8" type="ORF">BUL40_05405</name>
</gene>
<keyword evidence="3" id="KW-1003">Cell membrane</keyword>
<dbReference type="RefSeq" id="WP_080318394.1">
    <property type="nucleotide sequence ID" value="NZ_MTBC01000003.1"/>
</dbReference>
<dbReference type="Pfam" id="PF07681">
    <property type="entry name" value="DoxX"/>
    <property type="match status" value="1"/>
</dbReference>
<evidence type="ECO:0000313" key="9">
    <source>
        <dbReference type="Proteomes" id="UP000191680"/>
    </source>
</evidence>
<comment type="similarity">
    <text evidence="2">Belongs to the DoxX family.</text>
</comment>
<reference evidence="8 9" key="1">
    <citation type="submission" date="2016-12" db="EMBL/GenBank/DDBJ databases">
        <authorList>
            <person name="Song W.-J."/>
            <person name="Kurnit D.M."/>
        </authorList>
    </citation>
    <scope>NUCLEOTIDE SEQUENCE [LARGE SCALE GENOMIC DNA]</scope>
    <source>
        <strain evidence="8 9">HSG9</strain>
    </source>
</reference>
<protein>
    <submittedName>
        <fullName evidence="8">DoxX family protein</fullName>
    </submittedName>
</protein>
<evidence type="ECO:0000313" key="8">
    <source>
        <dbReference type="EMBL" id="OQD43275.1"/>
    </source>
</evidence>
<comment type="subcellular location">
    <subcellularLocation>
        <location evidence="1">Cell membrane</location>
        <topology evidence="1">Multi-pass membrane protein</topology>
    </subcellularLocation>
</comment>
<feature type="transmembrane region" description="Helical" evidence="7">
    <location>
        <begin position="77"/>
        <end position="97"/>
    </location>
</feature>
<dbReference type="OrthoDB" id="9813193at2"/>
<evidence type="ECO:0000256" key="1">
    <source>
        <dbReference type="ARBA" id="ARBA00004651"/>
    </source>
</evidence>
<dbReference type="AlphaFoldDB" id="A0A1V6LSX3"/>
<feature type="transmembrane region" description="Helical" evidence="7">
    <location>
        <begin position="103"/>
        <end position="122"/>
    </location>
</feature>
<dbReference type="GO" id="GO:0005886">
    <property type="term" value="C:plasma membrane"/>
    <property type="evidence" value="ECO:0007669"/>
    <property type="project" value="UniProtKB-SubCell"/>
</dbReference>
<proteinExistence type="inferred from homology"/>
<comment type="caution">
    <text evidence="8">The sequence shown here is derived from an EMBL/GenBank/DDBJ whole genome shotgun (WGS) entry which is preliminary data.</text>
</comment>
<evidence type="ECO:0000256" key="2">
    <source>
        <dbReference type="ARBA" id="ARBA00006679"/>
    </source>
</evidence>